<dbReference type="InterPro" id="IPR014054">
    <property type="entry name" value="Phage_regulatory_Rha"/>
</dbReference>
<dbReference type="Proteomes" id="UP000013966">
    <property type="component" value="Chromosome 1"/>
</dbReference>
<proteinExistence type="predicted"/>
<reference evidence="2 3" key="1">
    <citation type="journal article" date="2013" name="Genome Announc.">
        <title>Complete Genome Sequence of Burkholderia sp. Strain RPE64, Bacterial Symbiont of the Bean Bug Riptortus pedestris.</title>
        <authorList>
            <person name="Shibata T.F."/>
            <person name="Maeda T."/>
            <person name="Nikoh N."/>
            <person name="Yamaguchi K."/>
            <person name="Oshima K."/>
            <person name="Hattori M."/>
            <person name="Nishiyama T."/>
            <person name="Hasebe M."/>
            <person name="Fukatsu T."/>
            <person name="Kikuchi Y."/>
            <person name="Shigenobu S."/>
        </authorList>
    </citation>
    <scope>NUCLEOTIDE SEQUENCE [LARGE SCALE GENOMIC DNA]</scope>
</reference>
<accession>R4WFG2</accession>
<evidence type="ECO:0000313" key="3">
    <source>
        <dbReference type="Proteomes" id="UP000013966"/>
    </source>
</evidence>
<dbReference type="HOGENOM" id="CLU_046670_9_0_4"/>
<dbReference type="AlphaFoldDB" id="R4WFG2"/>
<sequence>MPTTTTMQKGRAPCKNATPTTTAHDTALVHLHDGKPVTDSLTIAREFGRRHDHVLRALDSLIADGTVGRPNFEETSYTDEWNRQQRMIELDERGALIAMPFIGGRNSRAGQVRLVDAFLSLRREASARSAPDRLAARRDAASHYSILSEMLMIHREAEGKATKPYHYANEARLVNEAFSGVFGPLDRDALSAAELRILTRVEVRDAALIGAGKTYAERKALLSAYAVTLRADPRLTGGVQ</sequence>
<protein>
    <submittedName>
        <fullName evidence="2">Hypothetical phage-related protein</fullName>
    </submittedName>
</protein>
<feature type="region of interest" description="Disordered" evidence="1">
    <location>
        <begin position="1"/>
        <end position="20"/>
    </location>
</feature>
<keyword evidence="3" id="KW-1185">Reference proteome</keyword>
<dbReference type="Pfam" id="PF09669">
    <property type="entry name" value="Phage_pRha"/>
    <property type="match status" value="1"/>
</dbReference>
<organism evidence="2 3">
    <name type="scientific">Caballeronia insecticola</name>
    <dbReference type="NCBI Taxonomy" id="758793"/>
    <lineage>
        <taxon>Bacteria</taxon>
        <taxon>Pseudomonadati</taxon>
        <taxon>Pseudomonadota</taxon>
        <taxon>Betaproteobacteria</taxon>
        <taxon>Burkholderiales</taxon>
        <taxon>Burkholderiaceae</taxon>
        <taxon>Caballeronia</taxon>
    </lineage>
</organism>
<dbReference type="STRING" id="758793.BRPE64_ACDS06140"/>
<dbReference type="EMBL" id="AP013058">
    <property type="protein sequence ID" value="BAN22368.1"/>
    <property type="molecule type" value="Genomic_DNA"/>
</dbReference>
<dbReference type="KEGG" id="buo:BRPE64_ACDS06140"/>
<gene>
    <name evidence="2" type="ORF">BRPE64_ACDS06140</name>
</gene>
<evidence type="ECO:0000256" key="1">
    <source>
        <dbReference type="SAM" id="MobiDB-lite"/>
    </source>
</evidence>
<evidence type="ECO:0000313" key="2">
    <source>
        <dbReference type="EMBL" id="BAN22368.1"/>
    </source>
</evidence>
<reference evidence="2 3" key="2">
    <citation type="journal article" date="2018" name="Int. J. Syst. Evol. Microbiol.">
        <title>Burkholderia insecticola sp. nov., a gut symbiotic bacterium of the bean bug Riptortus pedestris.</title>
        <authorList>
            <person name="Takeshita K."/>
            <person name="Tamaki H."/>
            <person name="Ohbayashi T."/>
            <person name="Meng X.-Y."/>
            <person name="Sone T."/>
            <person name="Mitani Y."/>
            <person name="Peeters C."/>
            <person name="Kikuchi Y."/>
            <person name="Vandamme P."/>
        </authorList>
    </citation>
    <scope>NUCLEOTIDE SEQUENCE [LARGE SCALE GENOMIC DNA]</scope>
    <source>
        <strain evidence="2">RPE64</strain>
    </source>
</reference>
<dbReference type="OrthoDB" id="79831at2"/>
<dbReference type="NCBIfam" id="TIGR02681">
    <property type="entry name" value="phage_pRha"/>
    <property type="match status" value="1"/>
</dbReference>
<dbReference type="RefSeq" id="WP_016344528.1">
    <property type="nucleotide sequence ID" value="NC_021287.1"/>
</dbReference>
<name>R4WFG2_9BURK</name>
<dbReference type="PATRIC" id="fig|758793.3.peg.613"/>